<dbReference type="EMBL" id="FN649736">
    <property type="protein sequence ID" value="CBN78910.1"/>
    <property type="molecule type" value="Genomic_DNA"/>
</dbReference>
<keyword evidence="3" id="KW-1185">Reference proteome</keyword>
<accession>D8LG11</accession>
<dbReference type="InParanoid" id="D8LG11"/>
<sequence length="271" mass="29358">MVALESTDILKQLEINFDLALNDLEFASHQLDSRMKDATRANVSIPDLHTLHHRIRAIKTELPGLAKDATEVEAERKETEIALNTTVIENYNVMVGLYARLGVAPDPEWVATAADVESFLPAPRDSGAVSDSFVSGGDEGEGVGSAVEEDATQASTVLHSGNPEMSASRVEERVVEQSFSVIFEEDFLAIHANTRGRSKLQDVRKVYAKVREDFEAKKSRGRPGCKPAPITKRELDAAGLKVFGLTGDCVLNALRAMGLITVHKGSVAMAS</sequence>
<evidence type="ECO:0000259" key="1">
    <source>
        <dbReference type="Pfam" id="PF16740"/>
    </source>
</evidence>
<dbReference type="OrthoDB" id="188930at2759"/>
<reference evidence="2 3" key="1">
    <citation type="journal article" date="2010" name="Nature">
        <title>The Ectocarpus genome and the independent evolution of multicellularity in brown algae.</title>
        <authorList>
            <person name="Cock J.M."/>
            <person name="Sterck L."/>
            <person name="Rouze P."/>
            <person name="Scornet D."/>
            <person name="Allen A.E."/>
            <person name="Amoutzias G."/>
            <person name="Anthouard V."/>
            <person name="Artiguenave F."/>
            <person name="Aury J.M."/>
            <person name="Badger J.H."/>
            <person name="Beszteri B."/>
            <person name="Billiau K."/>
            <person name="Bonnet E."/>
            <person name="Bothwell J.H."/>
            <person name="Bowler C."/>
            <person name="Boyen C."/>
            <person name="Brownlee C."/>
            <person name="Carrano C.J."/>
            <person name="Charrier B."/>
            <person name="Cho G.Y."/>
            <person name="Coelho S.M."/>
            <person name="Collen J."/>
            <person name="Corre E."/>
            <person name="Da Silva C."/>
            <person name="Delage L."/>
            <person name="Delaroque N."/>
            <person name="Dittami S.M."/>
            <person name="Doulbeau S."/>
            <person name="Elias M."/>
            <person name="Farnham G."/>
            <person name="Gachon C.M."/>
            <person name="Gschloessl B."/>
            <person name="Heesch S."/>
            <person name="Jabbari K."/>
            <person name="Jubin C."/>
            <person name="Kawai H."/>
            <person name="Kimura K."/>
            <person name="Kloareg B."/>
            <person name="Kupper F.C."/>
            <person name="Lang D."/>
            <person name="Le Bail A."/>
            <person name="Leblanc C."/>
            <person name="Lerouge P."/>
            <person name="Lohr M."/>
            <person name="Lopez P.J."/>
            <person name="Martens C."/>
            <person name="Maumus F."/>
            <person name="Michel G."/>
            <person name="Miranda-Saavedra D."/>
            <person name="Morales J."/>
            <person name="Moreau H."/>
            <person name="Motomura T."/>
            <person name="Nagasato C."/>
            <person name="Napoli C.A."/>
            <person name="Nelson D.R."/>
            <person name="Nyvall-Collen P."/>
            <person name="Peters A.F."/>
            <person name="Pommier C."/>
            <person name="Potin P."/>
            <person name="Poulain J."/>
            <person name="Quesneville H."/>
            <person name="Read B."/>
            <person name="Rensing S.A."/>
            <person name="Ritter A."/>
            <person name="Rousvoal S."/>
            <person name="Samanta M."/>
            <person name="Samson G."/>
            <person name="Schroeder D.C."/>
            <person name="Segurens B."/>
            <person name="Strittmatter M."/>
            <person name="Tonon T."/>
            <person name="Tregear J.W."/>
            <person name="Valentin K."/>
            <person name="von Dassow P."/>
            <person name="Yamagishi T."/>
            <person name="Van de Peer Y."/>
            <person name="Wincker P."/>
        </authorList>
    </citation>
    <scope>NUCLEOTIDE SEQUENCE [LARGE SCALE GENOMIC DNA]</scope>
    <source>
        <strain evidence="3">Ec32 / CCAP1310/4</strain>
    </source>
</reference>
<dbReference type="Pfam" id="PF11362">
    <property type="entry name" value="DUF3161"/>
    <property type="match status" value="1"/>
</dbReference>
<organism evidence="2 3">
    <name type="scientific">Ectocarpus siliculosus</name>
    <name type="common">Brown alga</name>
    <name type="synonym">Conferva siliculosa</name>
    <dbReference type="NCBI Taxonomy" id="2880"/>
    <lineage>
        <taxon>Eukaryota</taxon>
        <taxon>Sar</taxon>
        <taxon>Stramenopiles</taxon>
        <taxon>Ochrophyta</taxon>
        <taxon>PX clade</taxon>
        <taxon>Phaeophyceae</taxon>
        <taxon>Ectocarpales</taxon>
        <taxon>Ectocarpaceae</taxon>
        <taxon>Ectocarpus</taxon>
    </lineage>
</organism>
<dbReference type="InterPro" id="IPR042091">
    <property type="entry name" value="Ska2_N"/>
</dbReference>
<dbReference type="STRING" id="2880.D8LG11"/>
<evidence type="ECO:0000313" key="2">
    <source>
        <dbReference type="EMBL" id="CBN78910.1"/>
    </source>
</evidence>
<dbReference type="Pfam" id="PF16740">
    <property type="entry name" value="SKA2"/>
    <property type="match status" value="1"/>
</dbReference>
<feature type="domain" description="Ska2 N-terminal" evidence="1">
    <location>
        <begin position="9"/>
        <end position="113"/>
    </location>
</feature>
<dbReference type="EMBL" id="FN648104">
    <property type="protein sequence ID" value="CBN78910.1"/>
    <property type="molecule type" value="Genomic_DNA"/>
</dbReference>
<dbReference type="Proteomes" id="UP000002630">
    <property type="component" value="Linkage Group LG11"/>
</dbReference>
<name>D8LG11_ECTSI</name>
<dbReference type="AlphaFoldDB" id="D8LG11"/>
<dbReference type="Gene3D" id="6.10.250.1380">
    <property type="match status" value="1"/>
</dbReference>
<protein>
    <recommendedName>
        <fullName evidence="1">Ska2 N-terminal domain-containing protein</fullName>
    </recommendedName>
</protein>
<gene>
    <name evidence="2" type="ORF">Esi_0155_0040</name>
</gene>
<proteinExistence type="predicted"/>
<evidence type="ECO:0000313" key="3">
    <source>
        <dbReference type="Proteomes" id="UP000002630"/>
    </source>
</evidence>